<dbReference type="GO" id="GO:0005975">
    <property type="term" value="P:carbohydrate metabolic process"/>
    <property type="evidence" value="ECO:0007669"/>
    <property type="project" value="UniProtKB-UniRule"/>
</dbReference>
<evidence type="ECO:0000256" key="6">
    <source>
        <dbReference type="ARBA" id="ARBA00022833"/>
    </source>
</evidence>
<feature type="binding site" evidence="9">
    <location>
        <position position="183"/>
    </location>
    <ligand>
        <name>Zn(2+)</name>
        <dbReference type="ChEBI" id="CHEBI:29105"/>
    </ligand>
</feature>
<evidence type="ECO:0000256" key="1">
    <source>
        <dbReference type="ARBA" id="ARBA00000348"/>
    </source>
</evidence>
<dbReference type="GO" id="GO:2001061">
    <property type="term" value="P:D-glycero-D-manno-heptose 7-phosphate biosynthetic process"/>
    <property type="evidence" value="ECO:0007669"/>
    <property type="project" value="UniProtKB-UniPathway"/>
</dbReference>
<comment type="similarity">
    <text evidence="3 9">Belongs to the SIS family. GmhA subfamily.</text>
</comment>
<comment type="subcellular location">
    <subcellularLocation>
        <location evidence="2 9">Cytoplasm</location>
    </subcellularLocation>
</comment>
<dbReference type="GO" id="GO:0005737">
    <property type="term" value="C:cytoplasm"/>
    <property type="evidence" value="ECO:0007669"/>
    <property type="project" value="UniProtKB-SubCell"/>
</dbReference>
<keyword evidence="6 9" id="KW-0862">Zinc</keyword>
<dbReference type="AlphaFoldDB" id="A0A3N9USM3"/>
<feature type="binding site" evidence="9">
    <location>
        <position position="64"/>
    </location>
    <ligand>
        <name>Zn(2+)</name>
        <dbReference type="ChEBI" id="CHEBI:29105"/>
    </ligand>
</feature>
<feature type="binding site" evidence="9">
    <location>
        <position position="68"/>
    </location>
    <ligand>
        <name>Zn(2+)</name>
        <dbReference type="ChEBI" id="CHEBI:29105"/>
    </ligand>
</feature>
<feature type="binding site" evidence="9">
    <location>
        <position position="68"/>
    </location>
    <ligand>
        <name>substrate</name>
    </ligand>
</feature>
<evidence type="ECO:0000256" key="2">
    <source>
        <dbReference type="ARBA" id="ARBA00004496"/>
    </source>
</evidence>
<dbReference type="InterPro" id="IPR004515">
    <property type="entry name" value="Phosphoheptose_Isoase"/>
</dbReference>
<dbReference type="PROSITE" id="PS51464">
    <property type="entry name" value="SIS"/>
    <property type="match status" value="1"/>
</dbReference>
<dbReference type="RefSeq" id="WP_124763307.1">
    <property type="nucleotide sequence ID" value="NZ_RRCT01000003.1"/>
</dbReference>
<keyword evidence="7 9" id="KW-0413">Isomerase</keyword>
<protein>
    <recommendedName>
        <fullName evidence="9">Phosphoheptose isomerase</fullName>
        <ecNumber evidence="9">5.3.1.28</ecNumber>
    </recommendedName>
    <alternativeName>
        <fullName evidence="9">Sedoheptulose 7-phosphate isomerase</fullName>
    </alternativeName>
</protein>
<dbReference type="SUPFAM" id="SSF53697">
    <property type="entry name" value="SIS domain"/>
    <property type="match status" value="1"/>
</dbReference>
<keyword evidence="12" id="KW-1185">Reference proteome</keyword>
<dbReference type="Gene3D" id="3.40.50.10490">
    <property type="entry name" value="Glucose-6-phosphate isomerase like protein, domain 1"/>
    <property type="match status" value="1"/>
</dbReference>
<dbReference type="GO" id="GO:0008968">
    <property type="term" value="F:D-sedoheptulose 7-phosphate isomerase activity"/>
    <property type="evidence" value="ECO:0007669"/>
    <property type="project" value="UniProtKB-UniRule"/>
</dbReference>
<feature type="binding site" evidence="9">
    <location>
        <position position="175"/>
    </location>
    <ligand>
        <name>Zn(2+)</name>
        <dbReference type="ChEBI" id="CHEBI:29105"/>
    </ligand>
</feature>
<dbReference type="UniPathway" id="UPA00041">
    <property type="reaction ID" value="UER00436"/>
</dbReference>
<evidence type="ECO:0000313" key="12">
    <source>
        <dbReference type="Proteomes" id="UP000274033"/>
    </source>
</evidence>
<feature type="binding site" evidence="9">
    <location>
        <position position="128"/>
    </location>
    <ligand>
        <name>substrate</name>
    </ligand>
</feature>
<dbReference type="GO" id="GO:0097367">
    <property type="term" value="F:carbohydrate derivative binding"/>
    <property type="evidence" value="ECO:0007669"/>
    <property type="project" value="InterPro"/>
</dbReference>
<dbReference type="InterPro" id="IPR001347">
    <property type="entry name" value="SIS_dom"/>
</dbReference>
<dbReference type="HAMAP" id="MF_00067">
    <property type="entry name" value="GmhA"/>
    <property type="match status" value="1"/>
</dbReference>
<evidence type="ECO:0000256" key="8">
    <source>
        <dbReference type="ARBA" id="ARBA00023277"/>
    </source>
</evidence>
<sequence length="209" mass="22567">MERLINEFMAEQIKKSIEVKQGILENKELMLLIEEVSVKAVELYKQGNKIMLAGNGGSAADAQHIAGELVSRFYFDRPGLPALALTTDTSIITAIGNDYGYEKLFARQIQANGNAGDMFIGISTSGNSANVIKALEECKTQNIITVGLTGEDGGKMEGLCDFCIKVPSNETPRIQESHILIGHIICSIVEEAIFGQGFNSPLSTVAEVL</sequence>
<name>A0A3N9USM3_9BACI</name>
<dbReference type="EC" id="5.3.1.28" evidence="9"/>
<reference evidence="11 12" key="1">
    <citation type="journal article" date="2013" name="J. Microbiol.">
        <title>Lysinibacillus chungkukjangi sp. nov., isolated from Chungkukjang, Korean fermented soybean food.</title>
        <authorList>
            <person name="Kim S.J."/>
            <person name="Jang Y.H."/>
            <person name="Hamada M."/>
            <person name="Ahn J.H."/>
            <person name="Weon H.Y."/>
            <person name="Suzuki K."/>
            <person name="Whang K.S."/>
            <person name="Kwon S.W."/>
        </authorList>
    </citation>
    <scope>NUCLEOTIDE SEQUENCE [LARGE SCALE GENOMIC DNA]</scope>
    <source>
        <strain evidence="11 12">MCCC 1A12701</strain>
    </source>
</reference>
<organism evidence="11 12">
    <name type="scientific">Lysinibacillus composti</name>
    <dbReference type="NCBI Taxonomy" id="720633"/>
    <lineage>
        <taxon>Bacteria</taxon>
        <taxon>Bacillati</taxon>
        <taxon>Bacillota</taxon>
        <taxon>Bacilli</taxon>
        <taxon>Bacillales</taxon>
        <taxon>Bacillaceae</taxon>
        <taxon>Lysinibacillus</taxon>
    </lineage>
</organism>
<dbReference type="Proteomes" id="UP000274033">
    <property type="component" value="Unassembled WGS sequence"/>
</dbReference>
<comment type="function">
    <text evidence="9">Catalyzes the isomerization of sedoheptulose 7-phosphate in D-glycero-D-manno-heptose 7-phosphate.</text>
</comment>
<accession>A0A3N9USM3</accession>
<dbReference type="EMBL" id="RRCT01000003">
    <property type="protein sequence ID" value="RQW75512.1"/>
    <property type="molecule type" value="Genomic_DNA"/>
</dbReference>
<gene>
    <name evidence="9" type="primary">gmhA</name>
    <name evidence="11" type="ORF">EBB45_05065</name>
</gene>
<evidence type="ECO:0000256" key="7">
    <source>
        <dbReference type="ARBA" id="ARBA00023235"/>
    </source>
</evidence>
<proteinExistence type="inferred from homology"/>
<feature type="binding site" evidence="9">
    <location>
        <begin position="97"/>
        <end position="98"/>
    </location>
    <ligand>
        <name>substrate</name>
    </ligand>
</feature>
<evidence type="ECO:0000256" key="4">
    <source>
        <dbReference type="ARBA" id="ARBA00022490"/>
    </source>
</evidence>
<comment type="catalytic activity">
    <reaction evidence="1 9">
        <text>2 D-sedoheptulose 7-phosphate = D-glycero-alpha-D-manno-heptose 7-phosphate + D-glycero-beta-D-manno-heptose 7-phosphate</text>
        <dbReference type="Rhea" id="RHEA:27489"/>
        <dbReference type="ChEBI" id="CHEBI:57483"/>
        <dbReference type="ChEBI" id="CHEBI:60203"/>
        <dbReference type="ChEBI" id="CHEBI:60204"/>
        <dbReference type="EC" id="5.3.1.28"/>
    </reaction>
</comment>
<feature type="domain" description="SIS" evidence="10">
    <location>
        <begin position="40"/>
        <end position="199"/>
    </location>
</feature>
<feature type="binding site" evidence="9">
    <location>
        <begin position="55"/>
        <end position="57"/>
    </location>
    <ligand>
        <name>substrate</name>
    </ligand>
</feature>
<evidence type="ECO:0000256" key="5">
    <source>
        <dbReference type="ARBA" id="ARBA00022723"/>
    </source>
</evidence>
<dbReference type="GO" id="GO:0008270">
    <property type="term" value="F:zinc ion binding"/>
    <property type="evidence" value="ECO:0007669"/>
    <property type="project" value="UniProtKB-UniRule"/>
</dbReference>
<dbReference type="CDD" id="cd05006">
    <property type="entry name" value="SIS_GmhA"/>
    <property type="match status" value="1"/>
</dbReference>
<feature type="binding site" evidence="9">
    <location>
        <position position="175"/>
    </location>
    <ligand>
        <name>substrate</name>
    </ligand>
</feature>
<dbReference type="InterPro" id="IPR050099">
    <property type="entry name" value="SIS_GmhA/DiaA_subfam"/>
</dbReference>
<keyword evidence="4 9" id="KW-0963">Cytoplasm</keyword>
<evidence type="ECO:0000256" key="9">
    <source>
        <dbReference type="HAMAP-Rule" id="MF_00067"/>
    </source>
</evidence>
<comment type="cofactor">
    <cofactor evidence="9">
        <name>Zn(2+)</name>
        <dbReference type="ChEBI" id="CHEBI:29105"/>
    </cofactor>
    <text evidence="9">Binds 1 zinc ion per subunit.</text>
</comment>
<comment type="miscellaneous">
    <text evidence="9">The reaction produces a racemic mixture of D-glycero-alpha-D-manno-heptose 7-phosphate and D-glycero-beta-D-manno-heptose 7-phosphate.</text>
</comment>
<dbReference type="OrthoDB" id="9781311at2"/>
<comment type="caution">
    <text evidence="11">The sequence shown here is derived from an EMBL/GenBank/DDBJ whole genome shotgun (WGS) entry which is preliminary data.</text>
</comment>
<dbReference type="Pfam" id="PF13580">
    <property type="entry name" value="SIS_2"/>
    <property type="match status" value="1"/>
</dbReference>
<comment type="pathway">
    <text evidence="9">Carbohydrate biosynthesis; D-glycero-D-manno-heptose 7-phosphate biosynthesis; D-glycero-alpha-D-manno-heptose 7-phosphate and D-glycero-beta-D-manno-heptose 7-phosphate from sedoheptulose 7-phosphate: step 1/1.</text>
</comment>
<dbReference type="InterPro" id="IPR046348">
    <property type="entry name" value="SIS_dom_sf"/>
</dbReference>
<evidence type="ECO:0000313" key="11">
    <source>
        <dbReference type="EMBL" id="RQW75512.1"/>
    </source>
</evidence>
<keyword evidence="8 9" id="KW-0119">Carbohydrate metabolism</keyword>
<dbReference type="PANTHER" id="PTHR30390">
    <property type="entry name" value="SEDOHEPTULOSE 7-PHOSPHATE ISOMERASE / DNAA INITIATOR-ASSOCIATING FACTOR FOR REPLICATION INITIATION"/>
    <property type="match status" value="1"/>
</dbReference>
<feature type="binding site" evidence="9">
    <location>
        <begin position="123"/>
        <end position="125"/>
    </location>
    <ligand>
        <name>substrate</name>
    </ligand>
</feature>
<evidence type="ECO:0000256" key="3">
    <source>
        <dbReference type="ARBA" id="ARBA00009894"/>
    </source>
</evidence>
<dbReference type="PANTHER" id="PTHR30390:SF6">
    <property type="entry name" value="DNAA INITIATOR-ASSOCIATING PROTEIN DIAA"/>
    <property type="match status" value="1"/>
</dbReference>
<keyword evidence="5 9" id="KW-0479">Metal-binding</keyword>
<evidence type="ECO:0000259" key="10">
    <source>
        <dbReference type="PROSITE" id="PS51464"/>
    </source>
</evidence>
<dbReference type="InterPro" id="IPR035461">
    <property type="entry name" value="GmhA/DiaA"/>
</dbReference>